<protein>
    <recommendedName>
        <fullName evidence="3">ATPase</fullName>
    </recommendedName>
</protein>
<name>A0A0P9DCA6_9CHLR</name>
<accession>A0A0P9DCA6</accession>
<reference evidence="1 2" key="1">
    <citation type="submission" date="2015-09" db="EMBL/GenBank/DDBJ databases">
        <title>Draft genome sequence of Kouleothrix aurantiaca JCM 19913.</title>
        <authorList>
            <person name="Hemp J."/>
        </authorList>
    </citation>
    <scope>NUCLEOTIDE SEQUENCE [LARGE SCALE GENOMIC DNA]</scope>
    <source>
        <strain evidence="1 2">COM-B</strain>
    </source>
</reference>
<dbReference type="PATRIC" id="fig|186479.3.peg.5467"/>
<comment type="caution">
    <text evidence="1">The sequence shown here is derived from an EMBL/GenBank/DDBJ whole genome shotgun (WGS) entry which is preliminary data.</text>
</comment>
<keyword evidence="2" id="KW-1185">Reference proteome</keyword>
<proteinExistence type="predicted"/>
<organism evidence="1 2">
    <name type="scientific">Kouleothrix aurantiaca</name>
    <dbReference type="NCBI Taxonomy" id="186479"/>
    <lineage>
        <taxon>Bacteria</taxon>
        <taxon>Bacillati</taxon>
        <taxon>Chloroflexota</taxon>
        <taxon>Chloroflexia</taxon>
        <taxon>Chloroflexales</taxon>
        <taxon>Roseiflexineae</taxon>
        <taxon>Roseiflexaceae</taxon>
        <taxon>Kouleothrix</taxon>
    </lineage>
</organism>
<dbReference type="Proteomes" id="UP000050509">
    <property type="component" value="Unassembled WGS sequence"/>
</dbReference>
<evidence type="ECO:0000313" key="2">
    <source>
        <dbReference type="Proteomes" id="UP000050509"/>
    </source>
</evidence>
<gene>
    <name evidence="1" type="ORF">SE17_09830</name>
</gene>
<evidence type="ECO:0008006" key="3">
    <source>
        <dbReference type="Google" id="ProtNLM"/>
    </source>
</evidence>
<evidence type="ECO:0000313" key="1">
    <source>
        <dbReference type="EMBL" id="KPV53403.1"/>
    </source>
</evidence>
<dbReference type="AlphaFoldDB" id="A0A0P9DCA6"/>
<dbReference type="EMBL" id="LJCR01000267">
    <property type="protein sequence ID" value="KPV53403.1"/>
    <property type="molecule type" value="Genomic_DNA"/>
</dbReference>
<sequence length="166" mass="18491">MNIIDTFATQVTERIEPVVKVADRHPSRLRYELSNLIVTPQWEQHLRRMFDAWAEAADGRSGVDPGIWISGFFGSGKSLLMKVLGIILEGNELDGQHVDDIFLSRLPEHSPDRGEIKRLLTAIRRKTATTAVGGNIHALQGSSNESLALIAFKLFAAEQGYTHNWA</sequence>
<feature type="non-terminal residue" evidence="1">
    <location>
        <position position="166"/>
    </location>
</feature>